<reference evidence="1 2" key="1">
    <citation type="journal article" date="2022" name="Hortic Res">
        <title>A haplotype resolved chromosomal level avocado genome allows analysis of novel avocado genes.</title>
        <authorList>
            <person name="Nath O."/>
            <person name="Fletcher S.J."/>
            <person name="Hayward A."/>
            <person name="Shaw L.M."/>
            <person name="Masouleh A.K."/>
            <person name="Furtado A."/>
            <person name="Henry R.J."/>
            <person name="Mitter N."/>
        </authorList>
    </citation>
    <scope>NUCLEOTIDE SEQUENCE [LARGE SCALE GENOMIC DNA]</scope>
    <source>
        <strain evidence="2">cv. Hass</strain>
    </source>
</reference>
<dbReference type="EMBL" id="CM056819">
    <property type="protein sequence ID" value="KAJ8624184.1"/>
    <property type="molecule type" value="Genomic_DNA"/>
</dbReference>
<gene>
    <name evidence="1" type="ORF">MRB53_032714</name>
</gene>
<evidence type="ECO:0000313" key="1">
    <source>
        <dbReference type="EMBL" id="KAJ8624184.1"/>
    </source>
</evidence>
<protein>
    <submittedName>
        <fullName evidence="1">Uncharacterized protein</fullName>
    </submittedName>
</protein>
<sequence>MTYTSQELVPYPTPDGQPIWVHPDLLEDENWEIVKAKPTAQQRRQAKRQLRKLKQQEKAQTKQEVPEKAETSSTASLGATKESLPKASRVVRKFTLSDFMPPRLKDETTQGASYSCNSVVGFSMNGYESSDTASDIDEWEESLETREYLSDEEWIPESYLMPVIWYNPLQPQGS</sequence>
<proteinExistence type="predicted"/>
<organism evidence="1 2">
    <name type="scientific">Persea americana</name>
    <name type="common">Avocado</name>
    <dbReference type="NCBI Taxonomy" id="3435"/>
    <lineage>
        <taxon>Eukaryota</taxon>
        <taxon>Viridiplantae</taxon>
        <taxon>Streptophyta</taxon>
        <taxon>Embryophyta</taxon>
        <taxon>Tracheophyta</taxon>
        <taxon>Spermatophyta</taxon>
        <taxon>Magnoliopsida</taxon>
        <taxon>Magnoliidae</taxon>
        <taxon>Laurales</taxon>
        <taxon>Lauraceae</taxon>
        <taxon>Persea</taxon>
    </lineage>
</organism>
<dbReference type="Proteomes" id="UP001234297">
    <property type="component" value="Chromosome 11"/>
</dbReference>
<accession>A0ACC2KSM6</accession>
<keyword evidence="2" id="KW-1185">Reference proteome</keyword>
<evidence type="ECO:0000313" key="2">
    <source>
        <dbReference type="Proteomes" id="UP001234297"/>
    </source>
</evidence>
<comment type="caution">
    <text evidence="1">The sequence shown here is derived from an EMBL/GenBank/DDBJ whole genome shotgun (WGS) entry which is preliminary data.</text>
</comment>
<name>A0ACC2KSM6_PERAE</name>